<evidence type="ECO:0000313" key="1">
    <source>
        <dbReference type="EMBL" id="RQH46205.1"/>
    </source>
</evidence>
<dbReference type="InterPro" id="IPR027417">
    <property type="entry name" value="P-loop_NTPase"/>
</dbReference>
<dbReference type="PANTHER" id="PTHR20873">
    <property type="entry name" value="L-SERYL-TRNA(SEC) KINASE"/>
    <property type="match status" value="1"/>
</dbReference>
<keyword evidence="1" id="KW-0808">Transferase</keyword>
<name>A0A3N6RSZ6_9CYAN</name>
<dbReference type="AlphaFoldDB" id="A0A3N6RSZ6"/>
<dbReference type="Proteomes" id="UP000269154">
    <property type="component" value="Unassembled WGS sequence"/>
</dbReference>
<dbReference type="Gene3D" id="3.40.50.300">
    <property type="entry name" value="P-loop containing nucleotide triphosphate hydrolases"/>
    <property type="match status" value="1"/>
</dbReference>
<dbReference type="Pfam" id="PF13671">
    <property type="entry name" value="AAA_33"/>
    <property type="match status" value="1"/>
</dbReference>
<organism evidence="1 2">
    <name type="scientific">Okeania hirsuta</name>
    <dbReference type="NCBI Taxonomy" id="1458930"/>
    <lineage>
        <taxon>Bacteria</taxon>
        <taxon>Bacillati</taxon>
        <taxon>Cyanobacteriota</taxon>
        <taxon>Cyanophyceae</taxon>
        <taxon>Oscillatoriophycideae</taxon>
        <taxon>Oscillatoriales</taxon>
        <taxon>Microcoleaceae</taxon>
        <taxon>Okeania</taxon>
    </lineage>
</organism>
<comment type="caution">
    <text evidence="1">The sequence shown here is derived from an EMBL/GenBank/DDBJ whole genome shotgun (WGS) entry which is preliminary data.</text>
</comment>
<keyword evidence="2" id="KW-1185">Reference proteome</keyword>
<evidence type="ECO:0000313" key="2">
    <source>
        <dbReference type="Proteomes" id="UP000269154"/>
    </source>
</evidence>
<keyword evidence="1" id="KW-0418">Kinase</keyword>
<dbReference type="GO" id="GO:0000049">
    <property type="term" value="F:tRNA binding"/>
    <property type="evidence" value="ECO:0007669"/>
    <property type="project" value="TreeGrafter"/>
</dbReference>
<dbReference type="EC" id="2.7.1.25" evidence="1"/>
<dbReference type="InterPro" id="IPR052648">
    <property type="entry name" value="Ser-tRNA(Sec)_kinase"/>
</dbReference>
<dbReference type="OrthoDB" id="484613at2"/>
<dbReference type="RefSeq" id="WP_124145930.1">
    <property type="nucleotide sequence ID" value="NZ_CAWOKI010000129.1"/>
</dbReference>
<dbReference type="PIRSF" id="PIRSF037081">
    <property type="entry name" value="P-loop_All4644_prd"/>
    <property type="match status" value="1"/>
</dbReference>
<dbReference type="InterPro" id="IPR017101">
    <property type="entry name" value="P-loop_ATP/GTP-bd_All4644_prd"/>
</dbReference>
<gene>
    <name evidence="1" type="ORF">D5R40_09950</name>
</gene>
<dbReference type="GO" id="GO:0004020">
    <property type="term" value="F:adenylylsulfate kinase activity"/>
    <property type="evidence" value="ECO:0007669"/>
    <property type="project" value="UniProtKB-EC"/>
</dbReference>
<reference evidence="1 2" key="1">
    <citation type="journal article" date="2018" name="ACS Chem. Biol.">
        <title>Ketoreductase domain dysfunction expands chemodiversity: malyngamide biosynthesis in the cyanobacterium Okeania hirsuta.</title>
        <authorList>
            <person name="Moss N.A."/>
            <person name="Leao T."/>
            <person name="Rankin M."/>
            <person name="McCullough T.M."/>
            <person name="Qu P."/>
            <person name="Korobeynikov A."/>
            <person name="Smith J.L."/>
            <person name="Gerwick L."/>
            <person name="Gerwick W.H."/>
        </authorList>
    </citation>
    <scope>NUCLEOTIDE SEQUENCE [LARGE SCALE GENOMIC DNA]</scope>
    <source>
        <strain evidence="1 2">PAB10Feb10-1</strain>
    </source>
</reference>
<accession>A0A3N6RSZ6</accession>
<protein>
    <submittedName>
        <fullName evidence="1">Adenylyl-sulfate kinase</fullName>
        <ecNumber evidence="1">2.7.1.25</ecNumber>
    </submittedName>
</protein>
<proteinExistence type="predicted"/>
<dbReference type="SUPFAM" id="SSF52540">
    <property type="entry name" value="P-loop containing nucleoside triphosphate hydrolases"/>
    <property type="match status" value="1"/>
</dbReference>
<dbReference type="EMBL" id="RCBY01000041">
    <property type="protein sequence ID" value="RQH46205.1"/>
    <property type="molecule type" value="Genomic_DNA"/>
</dbReference>
<dbReference type="PANTHER" id="PTHR20873:SF0">
    <property type="entry name" value="L-SERYL-TRNA(SEC) KINASE"/>
    <property type="match status" value="1"/>
</dbReference>
<sequence>MSKLIILIGLPASGKSTLARKIVTRYHQCQLISTDAIRAELFGDEAIQGPWLRVWQQVQQQFYQAVRQKSLAIYDATNVQRRQRRQVIDLAKESGFTHLTGLWLDKSLELCLTRNQQRQRQVPEEVIMKMYRQLTDAPPSCEEGLDILKRITK</sequence>